<dbReference type="InterPro" id="IPR008271">
    <property type="entry name" value="Ser/Thr_kinase_AS"/>
</dbReference>
<protein>
    <recommendedName>
        <fullName evidence="16">Protein kinase domain-containing protein</fullName>
    </recommendedName>
</protein>
<organism evidence="17 18">
    <name type="scientific">Aristolochia fimbriata</name>
    <name type="common">White veined hardy Dutchman's pipe vine</name>
    <dbReference type="NCBI Taxonomy" id="158543"/>
    <lineage>
        <taxon>Eukaryota</taxon>
        <taxon>Viridiplantae</taxon>
        <taxon>Streptophyta</taxon>
        <taxon>Embryophyta</taxon>
        <taxon>Tracheophyta</taxon>
        <taxon>Spermatophyta</taxon>
        <taxon>Magnoliopsida</taxon>
        <taxon>Magnoliidae</taxon>
        <taxon>Piperales</taxon>
        <taxon>Aristolochiaceae</taxon>
        <taxon>Aristolochia</taxon>
    </lineage>
</organism>
<comment type="subcellular location">
    <subcellularLocation>
        <location evidence="1">Membrane</location>
        <topology evidence="1">Single-pass type I membrane protein</topology>
    </subcellularLocation>
</comment>
<keyword evidence="9 14" id="KW-1133">Transmembrane helix</keyword>
<keyword evidence="10 14" id="KW-0472">Membrane</keyword>
<feature type="region of interest" description="Disordered" evidence="13">
    <location>
        <begin position="652"/>
        <end position="679"/>
    </location>
</feature>
<keyword evidence="6 12" id="KW-0547">Nucleotide-binding</keyword>
<feature type="domain" description="Protein kinase" evidence="16">
    <location>
        <begin position="349"/>
        <end position="643"/>
    </location>
</feature>
<evidence type="ECO:0000256" key="7">
    <source>
        <dbReference type="ARBA" id="ARBA00022777"/>
    </source>
</evidence>
<dbReference type="AlphaFoldDB" id="A0AAV7EQW6"/>
<dbReference type="PROSITE" id="PS00108">
    <property type="entry name" value="PROTEIN_KINASE_ST"/>
    <property type="match status" value="1"/>
</dbReference>
<evidence type="ECO:0000256" key="3">
    <source>
        <dbReference type="ARBA" id="ARBA00022679"/>
    </source>
</evidence>
<evidence type="ECO:0000313" key="17">
    <source>
        <dbReference type="EMBL" id="KAG9450490.1"/>
    </source>
</evidence>
<dbReference type="InterPro" id="IPR001245">
    <property type="entry name" value="Ser-Thr/Tyr_kinase_cat_dom"/>
</dbReference>
<feature type="signal peptide" evidence="15">
    <location>
        <begin position="1"/>
        <end position="30"/>
    </location>
</feature>
<accession>A0AAV7EQW6</accession>
<name>A0AAV7EQW6_ARIFI</name>
<feature type="transmembrane region" description="Helical" evidence="14">
    <location>
        <begin position="279"/>
        <end position="297"/>
    </location>
</feature>
<evidence type="ECO:0000256" key="5">
    <source>
        <dbReference type="ARBA" id="ARBA00022729"/>
    </source>
</evidence>
<keyword evidence="7" id="KW-0418">Kinase</keyword>
<evidence type="ECO:0000256" key="14">
    <source>
        <dbReference type="SAM" id="Phobius"/>
    </source>
</evidence>
<dbReference type="FunFam" id="3.30.200.20:FF:000178">
    <property type="entry name" value="serine/threonine-protein kinase PBS1-like"/>
    <property type="match status" value="1"/>
</dbReference>
<keyword evidence="18" id="KW-1185">Reference proteome</keyword>
<evidence type="ECO:0000259" key="16">
    <source>
        <dbReference type="PROSITE" id="PS50011"/>
    </source>
</evidence>
<dbReference type="Gene3D" id="1.10.510.10">
    <property type="entry name" value="Transferase(Phosphotransferase) domain 1"/>
    <property type="match status" value="1"/>
</dbReference>
<evidence type="ECO:0000256" key="2">
    <source>
        <dbReference type="ARBA" id="ARBA00022527"/>
    </source>
</evidence>
<evidence type="ECO:0000256" key="4">
    <source>
        <dbReference type="ARBA" id="ARBA00022692"/>
    </source>
</evidence>
<dbReference type="EMBL" id="JAINDJ010000004">
    <property type="protein sequence ID" value="KAG9450490.1"/>
    <property type="molecule type" value="Genomic_DNA"/>
</dbReference>
<dbReference type="InterPro" id="IPR000719">
    <property type="entry name" value="Prot_kinase_dom"/>
</dbReference>
<evidence type="ECO:0000256" key="1">
    <source>
        <dbReference type="ARBA" id="ARBA00004479"/>
    </source>
</evidence>
<feature type="binding site" evidence="12">
    <location>
        <position position="377"/>
    </location>
    <ligand>
        <name>ATP</name>
        <dbReference type="ChEBI" id="CHEBI:30616"/>
    </ligand>
</feature>
<dbReference type="Pfam" id="PF07714">
    <property type="entry name" value="PK_Tyr_Ser-Thr"/>
    <property type="match status" value="1"/>
</dbReference>
<keyword evidence="2" id="KW-0723">Serine/threonine-protein kinase</keyword>
<dbReference type="InterPro" id="IPR017441">
    <property type="entry name" value="Protein_kinase_ATP_BS"/>
</dbReference>
<dbReference type="Pfam" id="PF14380">
    <property type="entry name" value="WAK_assoc"/>
    <property type="match status" value="1"/>
</dbReference>
<evidence type="ECO:0000256" key="8">
    <source>
        <dbReference type="ARBA" id="ARBA00022840"/>
    </source>
</evidence>
<dbReference type="PANTHER" id="PTHR27009">
    <property type="entry name" value="RUST RESISTANCE KINASE LR10-RELATED"/>
    <property type="match status" value="1"/>
</dbReference>
<evidence type="ECO:0000256" key="9">
    <source>
        <dbReference type="ARBA" id="ARBA00022989"/>
    </source>
</evidence>
<keyword evidence="11" id="KW-0325">Glycoprotein</keyword>
<feature type="chain" id="PRO_5043933387" description="Protein kinase domain-containing protein" evidence="15">
    <location>
        <begin position="31"/>
        <end position="679"/>
    </location>
</feature>
<dbReference type="Pfam" id="PF13947">
    <property type="entry name" value="GUB_WAK_bind"/>
    <property type="match status" value="1"/>
</dbReference>
<evidence type="ECO:0000256" key="6">
    <source>
        <dbReference type="ARBA" id="ARBA00022741"/>
    </source>
</evidence>
<dbReference type="PROSITE" id="PS00107">
    <property type="entry name" value="PROTEIN_KINASE_ATP"/>
    <property type="match status" value="1"/>
</dbReference>
<dbReference type="InterPro" id="IPR032872">
    <property type="entry name" value="WAK_assoc_C"/>
</dbReference>
<feature type="compositionally biased region" description="Polar residues" evidence="13">
    <location>
        <begin position="663"/>
        <end position="673"/>
    </location>
</feature>
<evidence type="ECO:0000256" key="10">
    <source>
        <dbReference type="ARBA" id="ARBA00023136"/>
    </source>
</evidence>
<dbReference type="GO" id="GO:0005524">
    <property type="term" value="F:ATP binding"/>
    <property type="evidence" value="ECO:0007669"/>
    <property type="project" value="UniProtKB-UniRule"/>
</dbReference>
<dbReference type="GO" id="GO:0004674">
    <property type="term" value="F:protein serine/threonine kinase activity"/>
    <property type="evidence" value="ECO:0007669"/>
    <property type="project" value="UniProtKB-KW"/>
</dbReference>
<evidence type="ECO:0000313" key="18">
    <source>
        <dbReference type="Proteomes" id="UP000825729"/>
    </source>
</evidence>
<dbReference type="PROSITE" id="PS50011">
    <property type="entry name" value="PROTEIN_KINASE_DOM"/>
    <property type="match status" value="1"/>
</dbReference>
<dbReference type="InterPro" id="IPR011009">
    <property type="entry name" value="Kinase-like_dom_sf"/>
</dbReference>
<keyword evidence="8 12" id="KW-0067">ATP-binding</keyword>
<proteinExistence type="predicted"/>
<evidence type="ECO:0000256" key="12">
    <source>
        <dbReference type="PROSITE-ProRule" id="PRU10141"/>
    </source>
</evidence>
<keyword evidence="4 14" id="KW-0812">Transmembrane</keyword>
<dbReference type="FunFam" id="1.10.510.10:FF:000590">
    <property type="entry name" value="PR5-like receptor kinase"/>
    <property type="match status" value="1"/>
</dbReference>
<gene>
    <name evidence="17" type="ORF">H6P81_010455</name>
</gene>
<reference evidence="17 18" key="1">
    <citation type="submission" date="2021-07" db="EMBL/GenBank/DDBJ databases">
        <title>The Aristolochia fimbriata genome: insights into angiosperm evolution, floral development and chemical biosynthesis.</title>
        <authorList>
            <person name="Jiao Y."/>
        </authorList>
    </citation>
    <scope>NUCLEOTIDE SEQUENCE [LARGE SCALE GENOMIC DNA]</scope>
    <source>
        <strain evidence="17">IBCAS-2021</strain>
        <tissue evidence="17">Leaf</tissue>
    </source>
</reference>
<dbReference type="Gene3D" id="3.30.200.20">
    <property type="entry name" value="Phosphorylase Kinase, domain 1"/>
    <property type="match status" value="1"/>
</dbReference>
<dbReference type="Proteomes" id="UP000825729">
    <property type="component" value="Unassembled WGS sequence"/>
</dbReference>
<dbReference type="SUPFAM" id="SSF56112">
    <property type="entry name" value="Protein kinase-like (PK-like)"/>
    <property type="match status" value="1"/>
</dbReference>
<dbReference type="InterPro" id="IPR025287">
    <property type="entry name" value="WAK_GUB"/>
</dbReference>
<keyword evidence="3" id="KW-0808">Transferase</keyword>
<evidence type="ECO:0000256" key="15">
    <source>
        <dbReference type="SAM" id="SignalP"/>
    </source>
</evidence>
<dbReference type="SMART" id="SM00220">
    <property type="entry name" value="S_TKc"/>
    <property type="match status" value="1"/>
</dbReference>
<sequence>MTSPPFPNDLVWFILFPLFFFFFFAGSTNSQGSDDPYRACAPYPFRCGNMTDVTYPFLAGDRPPSCGFPNMTFTCENDSPMIKIGSEEYIVRDVRYPERLLTIVDRDIWSSDCPLSWGTPTFTNVYEFTAPKEVLTIYHNCSIDPASANPDYMSEIPCLGSGSIPSSAAGYDDDQYYSYFSTEPKNETLVATNHCNHSVEVHVLEGARDRLRKNQSGYVEVMKEGFVVKWLTGAGWCTECFLSGGICGSNTSVLEQTACFCPDGTRYASCSRDSKSVCSSLSAGVGGIILSVFLFIIKKKRKARYTHKERLFFFNKAVTISRNVEAFLENYGSFSPKRYKYAEIKKITRSFKDKLGQGGFGGVYKGKLDDGTSVAVKLLHETKGGNGEEFMNEVASIGRTSHVNVVTLMGFCSEGPKRALVYEFMPNGSLEKYIYTSSTTHEDHCKSQITSAVPHLGWENLYEIAVGIARGLEYLHRGCATRILHFDIKPHNILLDKEFCPKISDFGLAKLCPMRDSIISMLGTRGTVGYIAPEVFCRNFGGVSYKSDVYSYGMMVLEMVGGRKNITVDVDNTSEIYFPDWIYERLLHQNIRDIAVLQGKEIATEEEQVNVRKMILVGIWCIQTNPANRPSMSRVLEMLEGNLEAIQVPPKPCLSSPPRSLDPQASSTRSAHLQLNAED</sequence>
<dbReference type="GO" id="GO:0016020">
    <property type="term" value="C:membrane"/>
    <property type="evidence" value="ECO:0007669"/>
    <property type="project" value="UniProtKB-SubCell"/>
</dbReference>
<comment type="caution">
    <text evidence="17">The sequence shown here is derived from an EMBL/GenBank/DDBJ whole genome shotgun (WGS) entry which is preliminary data.</text>
</comment>
<dbReference type="InterPro" id="IPR045874">
    <property type="entry name" value="LRK10/LRL21-25-like"/>
</dbReference>
<evidence type="ECO:0000256" key="13">
    <source>
        <dbReference type="SAM" id="MobiDB-lite"/>
    </source>
</evidence>
<keyword evidence="5 15" id="KW-0732">Signal</keyword>
<evidence type="ECO:0000256" key="11">
    <source>
        <dbReference type="ARBA" id="ARBA00023180"/>
    </source>
</evidence>
<dbReference type="GO" id="GO:0030247">
    <property type="term" value="F:polysaccharide binding"/>
    <property type="evidence" value="ECO:0007669"/>
    <property type="project" value="InterPro"/>
</dbReference>